<dbReference type="AlphaFoldDB" id="A0A0K0EK94"/>
<dbReference type="WBParaSite" id="SSTP_0000988700.1">
    <property type="protein sequence ID" value="SSTP_0000988700.1"/>
    <property type="gene ID" value="SSTP_0000988700"/>
</dbReference>
<reference evidence="4" key="1">
    <citation type="submission" date="2015-08" db="UniProtKB">
        <authorList>
            <consortium name="WormBaseParasite"/>
        </authorList>
    </citation>
    <scope>IDENTIFICATION</scope>
</reference>
<dbReference type="WBParaSite" id="TCONS_00001909.p1">
    <property type="protein sequence ID" value="TCONS_00001909.p1"/>
    <property type="gene ID" value="XLOC_001816"/>
</dbReference>
<evidence type="ECO:0000259" key="2">
    <source>
        <dbReference type="PROSITE" id="PS50234"/>
    </source>
</evidence>
<dbReference type="Proteomes" id="UP000035681">
    <property type="component" value="Unplaced"/>
</dbReference>
<keyword evidence="1" id="KW-1133">Transmembrane helix</keyword>
<organism evidence="4">
    <name type="scientific">Strongyloides stercoralis</name>
    <name type="common">Threadworm</name>
    <dbReference type="NCBI Taxonomy" id="6248"/>
    <lineage>
        <taxon>Eukaryota</taxon>
        <taxon>Metazoa</taxon>
        <taxon>Ecdysozoa</taxon>
        <taxon>Nematoda</taxon>
        <taxon>Chromadorea</taxon>
        <taxon>Rhabditida</taxon>
        <taxon>Tylenchina</taxon>
        <taxon>Panagrolaimomorpha</taxon>
        <taxon>Strongyloidoidea</taxon>
        <taxon>Strongyloididae</taxon>
        <taxon>Strongyloides</taxon>
    </lineage>
</organism>
<dbReference type="SUPFAM" id="SSF53300">
    <property type="entry name" value="vWA-like"/>
    <property type="match status" value="2"/>
</dbReference>
<feature type="domain" description="VWFA" evidence="2">
    <location>
        <begin position="235"/>
        <end position="401"/>
    </location>
</feature>
<evidence type="ECO:0000313" key="4">
    <source>
        <dbReference type="WBParaSite" id="SSTP_0000988700.1"/>
    </source>
</evidence>
<dbReference type="InterPro" id="IPR036465">
    <property type="entry name" value="vWFA_dom_sf"/>
</dbReference>
<keyword evidence="1" id="KW-0472">Membrane</keyword>
<dbReference type="InterPro" id="IPR002035">
    <property type="entry name" value="VWF_A"/>
</dbReference>
<evidence type="ECO:0000313" key="3">
    <source>
        <dbReference type="Proteomes" id="UP000035681"/>
    </source>
</evidence>
<evidence type="ECO:0000256" key="1">
    <source>
        <dbReference type="SAM" id="Phobius"/>
    </source>
</evidence>
<protein>
    <submittedName>
        <fullName evidence="4 5">VWFA domain-containing protein</fullName>
    </submittedName>
</protein>
<dbReference type="Pfam" id="PF00092">
    <property type="entry name" value="VWA"/>
    <property type="match status" value="1"/>
</dbReference>
<keyword evidence="3" id="KW-1185">Reference proteome</keyword>
<sequence length="602" mass="67002">MDRNKILTYFLVGFSLTILIIGTALIIIGSLALKDSKKCSGNGDNSFSTRLNVPASTVPGTLKYSTPTPGLITTYFIRINMELDSANNFDFNYDTQSQGQEVITKVRNALSFSNEPDTLSVLSIDNNCKSIFINNYNIIIFMTYLNNAPSLDDISNLLSSHNIKVLERKNLINGYTPKDKSCKSFCDINCSQVTATPPTTSTRINFSNNTKVTSNYSSVTSSTQSTNPSTIPSCSTIIAIDSNSMLYSPYYQSELKLVQNFSAVITKFDNILLASYSNETDIVKPFGGMRNVNDFTSSIGSIPQKPGSRLSTLLLTLKSYLKNRRNEVINTVVLVTEKVPNEINKSIPLVRELKEMGSISFIIVGTGAKEEDLQPLNATNVIVYDFATCDENTLNDKFKNFTACPIQPLFNIKSSSSSFYPCKSSIIFSIDASLGLEKDKFEAEVNGLGSGDVITDEWNNFERISLIKYYTSMDIVGNFNSITTREGFFEMVRMIQRSGDGINFANLLAGLESGLMYYPENEVQNHFIFLSNDVTTDDFIKSIPYAMKLKKNGKINLIALGKNPIVGLNYITNTDRILYWDYKAQNANEILKNFIRNKISCS</sequence>
<name>A0A0K0EK94_STRER</name>
<keyword evidence="1" id="KW-0812">Transmembrane</keyword>
<proteinExistence type="predicted"/>
<dbReference type="Gene3D" id="3.40.50.410">
    <property type="entry name" value="von Willebrand factor, type A domain"/>
    <property type="match status" value="1"/>
</dbReference>
<accession>A0A0K0EK94</accession>
<feature type="transmembrane region" description="Helical" evidence="1">
    <location>
        <begin position="7"/>
        <end position="33"/>
    </location>
</feature>
<evidence type="ECO:0000313" key="5">
    <source>
        <dbReference type="WBParaSite" id="TCONS_00001909.p1"/>
    </source>
</evidence>
<dbReference type="PROSITE" id="PS50234">
    <property type="entry name" value="VWFA"/>
    <property type="match status" value="1"/>
</dbReference>